<dbReference type="Proteomes" id="UP000632138">
    <property type="component" value="Unassembled WGS sequence"/>
</dbReference>
<reference evidence="4 5" key="1">
    <citation type="submission" date="2021-01" db="EMBL/GenBank/DDBJ databases">
        <title>Actinoplanes sp. nov. LDG1-06 isolated from lichen.</title>
        <authorList>
            <person name="Saeng-In P."/>
            <person name="Phongsopitanun W."/>
            <person name="Kanchanasin P."/>
            <person name="Yuki M."/>
            <person name="Kudo T."/>
            <person name="Ohkuma M."/>
            <person name="Tanasupawat S."/>
        </authorList>
    </citation>
    <scope>NUCLEOTIDE SEQUENCE [LARGE SCALE GENOMIC DNA]</scope>
    <source>
        <strain evidence="4 5">LDG1-06</strain>
    </source>
</reference>
<dbReference type="RefSeq" id="WP_203379816.1">
    <property type="nucleotide sequence ID" value="NZ_JAENHP010000012.1"/>
</dbReference>
<dbReference type="InterPro" id="IPR041483">
    <property type="entry name" value="TetR_C_34"/>
</dbReference>
<accession>A0ABS2AJ12</accession>
<keyword evidence="1 2" id="KW-0238">DNA-binding</keyword>
<dbReference type="Pfam" id="PF00440">
    <property type="entry name" value="TetR_N"/>
    <property type="match status" value="1"/>
</dbReference>
<organism evidence="4 5">
    <name type="scientific">Paractinoplanes ovalisporus</name>
    <dbReference type="NCBI Taxonomy" id="2810368"/>
    <lineage>
        <taxon>Bacteria</taxon>
        <taxon>Bacillati</taxon>
        <taxon>Actinomycetota</taxon>
        <taxon>Actinomycetes</taxon>
        <taxon>Micromonosporales</taxon>
        <taxon>Micromonosporaceae</taxon>
        <taxon>Paractinoplanes</taxon>
    </lineage>
</organism>
<evidence type="ECO:0000313" key="5">
    <source>
        <dbReference type="Proteomes" id="UP000632138"/>
    </source>
</evidence>
<dbReference type="Gene3D" id="1.10.357.10">
    <property type="entry name" value="Tetracycline Repressor, domain 2"/>
    <property type="match status" value="1"/>
</dbReference>
<dbReference type="Pfam" id="PF17929">
    <property type="entry name" value="TetR_C_34"/>
    <property type="match status" value="1"/>
</dbReference>
<dbReference type="InterPro" id="IPR009057">
    <property type="entry name" value="Homeodomain-like_sf"/>
</dbReference>
<sequence length="237" mass="26021">MDFKRAHSEEQRAQRRRQILDVGAAMLTEMPVAKVTLNELSRRVGLAKSNVLRYFESREAVLLDLLDAETRQWLAELEQLLQPAEGTARERGDQLAAVVAGSLARRPVWCDLNSAQASVLDHNVTVEVAIKYKRASRETIESMAALFLRYLPELGTQDAFRLVATTLLLASAAWPYSNPPQAMLDAYAADPSVAAMRTDFTDLLTRSLAVTITGLLVRHDDAPVGAVALSPAHPSVS</sequence>
<evidence type="ECO:0000256" key="1">
    <source>
        <dbReference type="ARBA" id="ARBA00023125"/>
    </source>
</evidence>
<dbReference type="InterPro" id="IPR001647">
    <property type="entry name" value="HTH_TetR"/>
</dbReference>
<dbReference type="InterPro" id="IPR050109">
    <property type="entry name" value="HTH-type_TetR-like_transc_reg"/>
</dbReference>
<dbReference type="PANTHER" id="PTHR30055">
    <property type="entry name" value="HTH-TYPE TRANSCRIPTIONAL REGULATOR RUTR"/>
    <property type="match status" value="1"/>
</dbReference>
<gene>
    <name evidence="4" type="ORF">JIG36_30400</name>
</gene>
<evidence type="ECO:0000259" key="3">
    <source>
        <dbReference type="PROSITE" id="PS50977"/>
    </source>
</evidence>
<dbReference type="PROSITE" id="PS50977">
    <property type="entry name" value="HTH_TETR_2"/>
    <property type="match status" value="1"/>
</dbReference>
<keyword evidence="5" id="KW-1185">Reference proteome</keyword>
<name>A0ABS2AJ12_9ACTN</name>
<protein>
    <submittedName>
        <fullName evidence="4">TetR family transcriptional regulator</fullName>
    </submittedName>
</protein>
<dbReference type="SUPFAM" id="SSF46689">
    <property type="entry name" value="Homeodomain-like"/>
    <property type="match status" value="1"/>
</dbReference>
<proteinExistence type="predicted"/>
<dbReference type="EMBL" id="JAENHP010000012">
    <property type="protein sequence ID" value="MBM2619830.1"/>
    <property type="molecule type" value="Genomic_DNA"/>
</dbReference>
<evidence type="ECO:0000313" key="4">
    <source>
        <dbReference type="EMBL" id="MBM2619830.1"/>
    </source>
</evidence>
<evidence type="ECO:0000256" key="2">
    <source>
        <dbReference type="PROSITE-ProRule" id="PRU00335"/>
    </source>
</evidence>
<dbReference type="PANTHER" id="PTHR30055:SF226">
    <property type="entry name" value="HTH-TYPE TRANSCRIPTIONAL REGULATOR PKSA"/>
    <property type="match status" value="1"/>
</dbReference>
<comment type="caution">
    <text evidence="4">The sequence shown here is derived from an EMBL/GenBank/DDBJ whole genome shotgun (WGS) entry which is preliminary data.</text>
</comment>
<feature type="domain" description="HTH tetR-type" evidence="3">
    <location>
        <begin position="13"/>
        <end position="73"/>
    </location>
</feature>
<feature type="DNA-binding region" description="H-T-H motif" evidence="2">
    <location>
        <begin position="36"/>
        <end position="55"/>
    </location>
</feature>